<evidence type="ECO:0000256" key="3">
    <source>
        <dbReference type="ARBA" id="ARBA00015716"/>
    </source>
</evidence>
<comment type="caution">
    <text evidence="6">The sequence shown here is derived from an EMBL/GenBank/DDBJ whole genome shotgun (WGS) entry which is preliminary data.</text>
</comment>
<proteinExistence type="inferred from homology"/>
<gene>
    <name evidence="6" type="ORF">GALL_180190</name>
</gene>
<evidence type="ECO:0000256" key="4">
    <source>
        <dbReference type="ARBA" id="ARBA00022517"/>
    </source>
</evidence>
<name>A0A1J5RUQ6_9ZZZZ</name>
<comment type="function">
    <text evidence="1">Plays a role in synthesis, processing and/or stability of 23S rRNA.</text>
</comment>
<dbReference type="Pfam" id="PF02620">
    <property type="entry name" value="YceD"/>
    <property type="match status" value="1"/>
</dbReference>
<dbReference type="PANTHER" id="PTHR38099">
    <property type="entry name" value="LARGE RIBOSOMAL RNA SUBUNIT ACCUMULATION PROTEIN YCED"/>
    <property type="match status" value="1"/>
</dbReference>
<keyword evidence="4" id="KW-0690">Ribosome biogenesis</keyword>
<reference evidence="6" key="1">
    <citation type="submission" date="2016-10" db="EMBL/GenBank/DDBJ databases">
        <title>Sequence of Gallionella enrichment culture.</title>
        <authorList>
            <person name="Poehlein A."/>
            <person name="Muehling M."/>
            <person name="Daniel R."/>
        </authorList>
    </citation>
    <scope>NUCLEOTIDE SEQUENCE</scope>
</reference>
<sequence>MFLYGFFDREGRNIYHARLMFARPFIDSVDFARNGKEMRGEIAVSALSRLVDKLAKSDGSLTYIVRGFHEEGRDMLEVSLQGKCTLSCQRCLGDLDYPVNLVSRLWLLPADKLDEAEEEDDDEMDAIEAEPRLDVLALIEEELLLGLPFSPRHPEGECVPAASDLQQKANPFAVLAGMKK</sequence>
<dbReference type="GO" id="GO:0005829">
    <property type="term" value="C:cytosol"/>
    <property type="evidence" value="ECO:0007669"/>
    <property type="project" value="TreeGrafter"/>
</dbReference>
<dbReference type="EMBL" id="MLJW01000100">
    <property type="protein sequence ID" value="OIR00001.1"/>
    <property type="molecule type" value="Genomic_DNA"/>
</dbReference>
<dbReference type="GO" id="GO:0042254">
    <property type="term" value="P:ribosome biogenesis"/>
    <property type="evidence" value="ECO:0007669"/>
    <property type="project" value="UniProtKB-KW"/>
</dbReference>
<dbReference type="PANTHER" id="PTHR38099:SF1">
    <property type="entry name" value="LARGE RIBOSOMAL RNA SUBUNIT ACCUMULATION PROTEIN YCED"/>
    <property type="match status" value="1"/>
</dbReference>
<protein>
    <recommendedName>
        <fullName evidence="3">Large ribosomal RNA subunit accumulation protein YceD</fullName>
    </recommendedName>
    <alternativeName>
        <fullName evidence="5">23S rRNA accumulation protein YceD</fullName>
    </alternativeName>
</protein>
<evidence type="ECO:0000313" key="6">
    <source>
        <dbReference type="EMBL" id="OIR00001.1"/>
    </source>
</evidence>
<dbReference type="InterPro" id="IPR003772">
    <property type="entry name" value="YceD"/>
</dbReference>
<dbReference type="AlphaFoldDB" id="A0A1J5RUQ6"/>
<comment type="similarity">
    <text evidence="2">Belongs to the DUF177 domain family.</text>
</comment>
<evidence type="ECO:0000256" key="1">
    <source>
        <dbReference type="ARBA" id="ARBA00002868"/>
    </source>
</evidence>
<accession>A0A1J5RUQ6</accession>
<dbReference type="InterPro" id="IPR039255">
    <property type="entry name" value="YceD_bac"/>
</dbReference>
<evidence type="ECO:0000256" key="2">
    <source>
        <dbReference type="ARBA" id="ARBA00010740"/>
    </source>
</evidence>
<organism evidence="6">
    <name type="scientific">mine drainage metagenome</name>
    <dbReference type="NCBI Taxonomy" id="410659"/>
    <lineage>
        <taxon>unclassified sequences</taxon>
        <taxon>metagenomes</taxon>
        <taxon>ecological metagenomes</taxon>
    </lineage>
</organism>
<evidence type="ECO:0000256" key="5">
    <source>
        <dbReference type="ARBA" id="ARBA00031841"/>
    </source>
</evidence>